<dbReference type="EMBL" id="CAJHJT010000056">
    <property type="protein sequence ID" value="CAD7011998.1"/>
    <property type="molecule type" value="Genomic_DNA"/>
</dbReference>
<accession>A0A811V758</accession>
<gene>
    <name evidence="1" type="ORF">CCAP1982_LOCUS20109</name>
</gene>
<evidence type="ECO:0000313" key="2">
    <source>
        <dbReference type="Proteomes" id="UP000606786"/>
    </source>
</evidence>
<sequence>HILDKGQSKEIQKLPFHPENNSGLVQVLYWPYPVLCTSYIPKKTPFLSGILDALVGYQSKSLNSYDTNSEEDIQAKLTFSLCSRMSFSAALSFITARDAQEISCPVYWLSF</sequence>
<evidence type="ECO:0000313" key="1">
    <source>
        <dbReference type="EMBL" id="CAD7011998.1"/>
    </source>
</evidence>
<protein>
    <submittedName>
        <fullName evidence="1">(Mediterranean fruit fly) hypothetical protein</fullName>
    </submittedName>
</protein>
<keyword evidence="2" id="KW-1185">Reference proteome</keyword>
<organism evidence="1 2">
    <name type="scientific">Ceratitis capitata</name>
    <name type="common">Mediterranean fruit fly</name>
    <name type="synonym">Tephritis capitata</name>
    <dbReference type="NCBI Taxonomy" id="7213"/>
    <lineage>
        <taxon>Eukaryota</taxon>
        <taxon>Metazoa</taxon>
        <taxon>Ecdysozoa</taxon>
        <taxon>Arthropoda</taxon>
        <taxon>Hexapoda</taxon>
        <taxon>Insecta</taxon>
        <taxon>Pterygota</taxon>
        <taxon>Neoptera</taxon>
        <taxon>Endopterygota</taxon>
        <taxon>Diptera</taxon>
        <taxon>Brachycera</taxon>
        <taxon>Muscomorpha</taxon>
        <taxon>Tephritoidea</taxon>
        <taxon>Tephritidae</taxon>
        <taxon>Ceratitis</taxon>
        <taxon>Ceratitis</taxon>
    </lineage>
</organism>
<name>A0A811V758_CERCA</name>
<dbReference type="AlphaFoldDB" id="A0A811V758"/>
<dbReference type="Proteomes" id="UP000606786">
    <property type="component" value="Unassembled WGS sequence"/>
</dbReference>
<comment type="caution">
    <text evidence="1">The sequence shown here is derived from an EMBL/GenBank/DDBJ whole genome shotgun (WGS) entry which is preliminary data.</text>
</comment>
<feature type="non-terminal residue" evidence="1">
    <location>
        <position position="1"/>
    </location>
</feature>
<reference evidence="1" key="1">
    <citation type="submission" date="2020-11" db="EMBL/GenBank/DDBJ databases">
        <authorList>
            <person name="Whitehead M."/>
        </authorList>
    </citation>
    <scope>NUCLEOTIDE SEQUENCE</scope>
    <source>
        <strain evidence="1">EGII</strain>
    </source>
</reference>
<proteinExistence type="predicted"/>